<evidence type="ECO:0000259" key="3">
    <source>
        <dbReference type="PROSITE" id="PS50977"/>
    </source>
</evidence>
<dbReference type="InterPro" id="IPR001647">
    <property type="entry name" value="HTH_TetR"/>
</dbReference>
<keyword evidence="4" id="KW-0808">Transferase</keyword>
<dbReference type="Gene3D" id="1.10.357.10">
    <property type="entry name" value="Tetracycline Repressor, domain 2"/>
    <property type="match status" value="1"/>
</dbReference>
<reference evidence="5" key="1">
    <citation type="journal article" date="2016" name="Front. Microbiol.">
        <title>Complete Genome Sequence of Clostridium estertheticum DSM 8809, a Microbe Identified in Spoiled Vacuum Packed Beef.</title>
        <authorList>
            <person name="Yu Z."/>
            <person name="Gunn L."/>
            <person name="Brennan E."/>
            <person name="Reid R."/>
            <person name="Wall P.G."/>
            <person name="Gaora O.P."/>
            <person name="Hurley D."/>
            <person name="Bolton D."/>
            <person name="Fanning S."/>
        </authorList>
    </citation>
    <scope>NUCLEOTIDE SEQUENCE [LARGE SCALE GENOMIC DNA]</scope>
    <source>
        <strain evidence="5">DSM 8809</strain>
    </source>
</reference>
<protein>
    <submittedName>
        <fullName evidence="4">Dihydroxyacetone kinase</fullName>
    </submittedName>
</protein>
<organism evidence="4 5">
    <name type="scientific">Clostridium estertheticum subsp. estertheticum</name>
    <dbReference type="NCBI Taxonomy" id="1552"/>
    <lineage>
        <taxon>Bacteria</taxon>
        <taxon>Bacillati</taxon>
        <taxon>Bacillota</taxon>
        <taxon>Clostridia</taxon>
        <taxon>Eubacteriales</taxon>
        <taxon>Clostridiaceae</taxon>
        <taxon>Clostridium</taxon>
    </lineage>
</organism>
<keyword evidence="1 2" id="KW-0238">DNA-binding</keyword>
<dbReference type="KEGG" id="ceu:A7L45_01325"/>
<feature type="DNA-binding region" description="H-T-H motif" evidence="2">
    <location>
        <begin position="28"/>
        <end position="47"/>
    </location>
</feature>
<keyword evidence="5" id="KW-1185">Reference proteome</keyword>
<dbReference type="Pfam" id="PF00440">
    <property type="entry name" value="TetR_N"/>
    <property type="match status" value="1"/>
</dbReference>
<dbReference type="STRING" id="1552.A7L45_01325"/>
<evidence type="ECO:0000313" key="5">
    <source>
        <dbReference type="Proteomes" id="UP000182569"/>
    </source>
</evidence>
<name>A0A1J0GBT7_9CLOT</name>
<dbReference type="AlphaFoldDB" id="A0A1J0GBT7"/>
<accession>A0A1J0GBT7</accession>
<dbReference type="PANTHER" id="PTHR43479">
    <property type="entry name" value="ACREF/ENVCD OPERON REPRESSOR-RELATED"/>
    <property type="match status" value="1"/>
</dbReference>
<dbReference type="GO" id="GO:0016301">
    <property type="term" value="F:kinase activity"/>
    <property type="evidence" value="ECO:0007669"/>
    <property type="project" value="UniProtKB-KW"/>
</dbReference>
<dbReference type="GO" id="GO:0003677">
    <property type="term" value="F:DNA binding"/>
    <property type="evidence" value="ECO:0007669"/>
    <property type="project" value="UniProtKB-UniRule"/>
</dbReference>
<gene>
    <name evidence="4" type="ORF">A7L45_01325</name>
</gene>
<dbReference type="Pfam" id="PF14278">
    <property type="entry name" value="TetR_C_8"/>
    <property type="match status" value="1"/>
</dbReference>
<dbReference type="NCBIfam" id="TIGR02366">
    <property type="entry name" value="DHAK_reg"/>
    <property type="match status" value="1"/>
</dbReference>
<evidence type="ECO:0000256" key="1">
    <source>
        <dbReference type="ARBA" id="ARBA00023125"/>
    </source>
</evidence>
<dbReference type="PROSITE" id="PS50977">
    <property type="entry name" value="HTH_TETR_2"/>
    <property type="match status" value="1"/>
</dbReference>
<evidence type="ECO:0000313" key="4">
    <source>
        <dbReference type="EMBL" id="APC38802.1"/>
    </source>
</evidence>
<dbReference type="EMBL" id="CP015756">
    <property type="protein sequence ID" value="APC38802.1"/>
    <property type="molecule type" value="Genomic_DNA"/>
</dbReference>
<keyword evidence="4" id="KW-0418">Kinase</keyword>
<dbReference type="InterPro" id="IPR050624">
    <property type="entry name" value="HTH-type_Tx_Regulator"/>
</dbReference>
<dbReference type="RefSeq" id="WP_071611099.1">
    <property type="nucleotide sequence ID" value="NZ_CP015756.1"/>
</dbReference>
<sequence>MSGSQITKKALALSIKKLMETIPLAKISIRQIADNCGVNRQTFYYHFKDKFDLVNWIYYTEAIENLAGGTNYEHWTDAMYKTLTYLMNNKSFYTNALNTPGQNAFDGYLFKETYDLIMGVVNDVSSGIKVSTTDKSFIADFYTHAFVGITVQWIKNSMKEPPKIMVNKLNEVVEGSMLGALTRYTISCL</sequence>
<proteinExistence type="predicted"/>
<dbReference type="OrthoDB" id="9810250at2"/>
<dbReference type="Proteomes" id="UP000182569">
    <property type="component" value="Chromosome"/>
</dbReference>
<dbReference type="InterPro" id="IPR009057">
    <property type="entry name" value="Homeodomain-like_sf"/>
</dbReference>
<dbReference type="InterPro" id="IPR012738">
    <property type="entry name" value="Tscrpt_reg_DhaS"/>
</dbReference>
<feature type="domain" description="HTH tetR-type" evidence="3">
    <location>
        <begin position="5"/>
        <end position="65"/>
    </location>
</feature>
<evidence type="ECO:0000256" key="2">
    <source>
        <dbReference type="PROSITE-ProRule" id="PRU00335"/>
    </source>
</evidence>
<dbReference type="InterPro" id="IPR039532">
    <property type="entry name" value="TetR_C_Firmicutes"/>
</dbReference>
<dbReference type="SUPFAM" id="SSF46689">
    <property type="entry name" value="Homeodomain-like"/>
    <property type="match status" value="1"/>
</dbReference>
<dbReference type="PANTHER" id="PTHR43479:SF7">
    <property type="entry name" value="TETR-FAMILY TRANSCRIPTIONAL REGULATOR"/>
    <property type="match status" value="1"/>
</dbReference>